<name>A8RAA1_9FIRM</name>
<evidence type="ECO:0008006" key="3">
    <source>
        <dbReference type="Google" id="ProtNLM"/>
    </source>
</evidence>
<organism evidence="1 2">
    <name type="scientific">Amedibacillus dolichus DSM 3991</name>
    <dbReference type="NCBI Taxonomy" id="428127"/>
    <lineage>
        <taxon>Bacteria</taxon>
        <taxon>Bacillati</taxon>
        <taxon>Bacillota</taxon>
        <taxon>Erysipelotrichia</taxon>
        <taxon>Erysipelotrichales</taxon>
        <taxon>Erysipelotrichaceae</taxon>
        <taxon>Amedibacillus</taxon>
    </lineage>
</organism>
<accession>A8RAA1</accession>
<dbReference type="AlphaFoldDB" id="A8RAA1"/>
<dbReference type="eggNOG" id="COG2801">
    <property type="taxonomic scope" value="Bacteria"/>
</dbReference>
<reference evidence="1 2" key="2">
    <citation type="submission" date="2007-09" db="EMBL/GenBank/DDBJ databases">
        <authorList>
            <person name="Fulton L."/>
            <person name="Clifton S."/>
            <person name="Fulton B."/>
            <person name="Xu J."/>
            <person name="Minx P."/>
            <person name="Pepin K.H."/>
            <person name="Johnson M."/>
            <person name="Thiruvilangam P."/>
            <person name="Bhonagiri V."/>
            <person name="Nash W.E."/>
            <person name="Mardis E.R."/>
            <person name="Wilson R.K."/>
        </authorList>
    </citation>
    <scope>NUCLEOTIDE SEQUENCE [LARGE SCALE GENOMIC DNA]</scope>
    <source>
        <strain evidence="1 2">DSM 3991</strain>
    </source>
</reference>
<comment type="caution">
    <text evidence="1">The sequence shown here is derived from an EMBL/GenBank/DDBJ whole genome shotgun (WGS) entry which is preliminary data.</text>
</comment>
<gene>
    <name evidence="1" type="ORF">EUBDOL_00751</name>
</gene>
<protein>
    <recommendedName>
        <fullName evidence="3">Transposase</fullName>
    </recommendedName>
</protein>
<evidence type="ECO:0000313" key="2">
    <source>
        <dbReference type="Proteomes" id="UP000004090"/>
    </source>
</evidence>
<evidence type="ECO:0000313" key="1">
    <source>
        <dbReference type="EMBL" id="EDP11573.1"/>
    </source>
</evidence>
<dbReference type="EMBL" id="ABAW02000018">
    <property type="protein sequence ID" value="EDP11573.1"/>
    <property type="molecule type" value="Genomic_DNA"/>
</dbReference>
<reference evidence="1 2" key="1">
    <citation type="submission" date="2007-09" db="EMBL/GenBank/DDBJ databases">
        <title>Draft genome sequence of Eubacterium dolichum (DSM 3991).</title>
        <authorList>
            <person name="Sudarsanam P."/>
            <person name="Ley R."/>
            <person name="Guruge J."/>
            <person name="Turnbaugh P.J."/>
            <person name="Mahowald M."/>
            <person name="Liep D."/>
            <person name="Gordon J."/>
        </authorList>
    </citation>
    <scope>NUCLEOTIDE SEQUENCE [LARGE SCALE GENOMIC DNA]</scope>
    <source>
        <strain evidence="1 2">DSM 3991</strain>
    </source>
</reference>
<dbReference type="RefSeq" id="WP_004798633.1">
    <property type="nucleotide sequence ID" value="NZ_DS483474.1"/>
</dbReference>
<dbReference type="Proteomes" id="UP000004090">
    <property type="component" value="Unassembled WGS sequence"/>
</dbReference>
<proteinExistence type="predicted"/>
<sequence>MKKFGLFCPIRKVNPYRRMAKALKTDAIAENIANRNFAQEPRKVILTDITYLIYKGKAEKSIEISYNQR</sequence>
<dbReference type="GeneID" id="92793043"/>
<dbReference type="HOGENOM" id="CLU_027402_21_6_9"/>
<dbReference type="STRING" id="428127.EUBDOL_00751"/>